<dbReference type="RefSeq" id="WP_184184357.1">
    <property type="nucleotide sequence ID" value="NZ_JACHLE010000001.1"/>
</dbReference>
<comment type="caution">
    <text evidence="1">The sequence shown here is derived from an EMBL/GenBank/DDBJ whole genome shotgun (WGS) entry which is preliminary data.</text>
</comment>
<protein>
    <submittedName>
        <fullName evidence="1">Uncharacterized protein</fullName>
    </submittedName>
</protein>
<reference evidence="1 2" key="1">
    <citation type="submission" date="2020-08" db="EMBL/GenBank/DDBJ databases">
        <title>Functional genomics of gut bacteria from endangered species of beetles.</title>
        <authorList>
            <person name="Carlos-Shanley C."/>
        </authorList>
    </citation>
    <scope>NUCLEOTIDE SEQUENCE [LARGE SCALE GENOMIC DNA]</scope>
    <source>
        <strain evidence="1 2">S00151</strain>
    </source>
</reference>
<name>A0A840K834_9FLAO</name>
<evidence type="ECO:0000313" key="1">
    <source>
        <dbReference type="EMBL" id="MBB4805376.1"/>
    </source>
</evidence>
<sequence>MISVKEKKELIEKYALPENEYIEIVNAILKIKPIDLMNDFQTVIDGDYTTLKFGSIDASVEYSIYGLSKGDKDTPYKDFLIAVQSILKSAKVKIYGIN</sequence>
<dbReference type="Proteomes" id="UP000592180">
    <property type="component" value="Unassembled WGS sequence"/>
</dbReference>
<dbReference type="EMBL" id="JACHLE010000001">
    <property type="protein sequence ID" value="MBB4805376.1"/>
    <property type="molecule type" value="Genomic_DNA"/>
</dbReference>
<organism evidence="1 2">
    <name type="scientific">Chryseobacterium defluvii</name>
    <dbReference type="NCBI Taxonomy" id="160396"/>
    <lineage>
        <taxon>Bacteria</taxon>
        <taxon>Pseudomonadati</taxon>
        <taxon>Bacteroidota</taxon>
        <taxon>Flavobacteriia</taxon>
        <taxon>Flavobacteriales</taxon>
        <taxon>Weeksellaceae</taxon>
        <taxon>Chryseobacterium group</taxon>
        <taxon>Chryseobacterium</taxon>
    </lineage>
</organism>
<evidence type="ECO:0000313" key="2">
    <source>
        <dbReference type="Proteomes" id="UP000592180"/>
    </source>
</evidence>
<dbReference type="AlphaFoldDB" id="A0A840K834"/>
<proteinExistence type="predicted"/>
<keyword evidence="2" id="KW-1185">Reference proteome</keyword>
<accession>A0A840K834</accession>
<gene>
    <name evidence="1" type="ORF">HNP38_000648</name>
</gene>